<evidence type="ECO:0000313" key="2">
    <source>
        <dbReference type="EMBL" id="KAL2036489.1"/>
    </source>
</evidence>
<gene>
    <name evidence="2" type="ORF">N7G274_010775</name>
</gene>
<keyword evidence="2" id="KW-0496">Mitochondrion</keyword>
<dbReference type="EMBL" id="JBEFKJ010000078">
    <property type="protein sequence ID" value="KAL2036489.1"/>
    <property type="molecule type" value="Genomic_DNA"/>
</dbReference>
<evidence type="ECO:0000313" key="3">
    <source>
        <dbReference type="Proteomes" id="UP001590950"/>
    </source>
</evidence>
<proteinExistence type="predicted"/>
<keyword evidence="3" id="KW-1185">Reference proteome</keyword>
<evidence type="ECO:0000256" key="1">
    <source>
        <dbReference type="SAM" id="MobiDB-lite"/>
    </source>
</evidence>
<name>A0ABR3ZTS7_9LECA</name>
<protein>
    <submittedName>
        <fullName evidence="2">Uncharacterized protein</fullName>
    </submittedName>
</protein>
<geneLocation type="mitochondrion" evidence="2"/>
<feature type="compositionally biased region" description="Low complexity" evidence="1">
    <location>
        <begin position="168"/>
        <end position="224"/>
    </location>
</feature>
<dbReference type="Proteomes" id="UP001590950">
    <property type="component" value="Unassembled WGS sequence"/>
</dbReference>
<reference evidence="2 3" key="1">
    <citation type="submission" date="2024-09" db="EMBL/GenBank/DDBJ databases">
        <title>Rethinking Asexuality: The Enigmatic Case of Functional Sexual Genes in Lepraria (Stereocaulaceae).</title>
        <authorList>
            <person name="Doellman M."/>
            <person name="Sun Y."/>
            <person name="Barcenas-Pena A."/>
            <person name="Lumbsch H.T."/>
            <person name="Grewe F."/>
        </authorList>
    </citation>
    <scope>NUCLEOTIDE SEQUENCE [LARGE SCALE GENOMIC DNA]</scope>
    <source>
        <strain evidence="2 3">Mercado 3170</strain>
    </source>
</reference>
<accession>A0ABR3ZTS7</accession>
<organism evidence="2 3">
    <name type="scientific">Stereocaulon virgatum</name>
    <dbReference type="NCBI Taxonomy" id="373712"/>
    <lineage>
        <taxon>Eukaryota</taxon>
        <taxon>Fungi</taxon>
        <taxon>Dikarya</taxon>
        <taxon>Ascomycota</taxon>
        <taxon>Pezizomycotina</taxon>
        <taxon>Lecanoromycetes</taxon>
        <taxon>OSLEUM clade</taxon>
        <taxon>Lecanoromycetidae</taxon>
        <taxon>Lecanorales</taxon>
        <taxon>Lecanorineae</taxon>
        <taxon>Stereocaulaceae</taxon>
        <taxon>Stereocaulon</taxon>
    </lineage>
</organism>
<feature type="region of interest" description="Disordered" evidence="1">
    <location>
        <begin position="156"/>
        <end position="250"/>
    </location>
</feature>
<sequence length="250" mass="27920">MIKLFYFVTSLSQSNPQYRFKLTTGSVNTKSNVTPSIALFSSVKVRRFSTSHIKLKVNQPNSTDINDLPDGLNTVVTRELYYEETYGRNQEEVRQISEAHRSSNNREELNRVLDRTRTDSNELINTHPDMQARDQHFFNIDTIREAVIDRLMELEQQDTDNNSSPVTSSDSNNNGDPNNNNNDSDNGDSNNNDSNGPLSSNSPGSGHSNSPINSVSNNGGVNSGRPLSTPTEFVQEIQDNEPIDIIDPDL</sequence>
<feature type="compositionally biased region" description="Acidic residues" evidence="1">
    <location>
        <begin position="238"/>
        <end position="250"/>
    </location>
</feature>
<comment type="caution">
    <text evidence="2">The sequence shown here is derived from an EMBL/GenBank/DDBJ whole genome shotgun (WGS) entry which is preliminary data.</text>
</comment>